<dbReference type="OrthoDB" id="674604at2759"/>
<accession>A0A2J6QYS4</accession>
<evidence type="ECO:0000313" key="4">
    <source>
        <dbReference type="Proteomes" id="UP000235786"/>
    </source>
</evidence>
<dbReference type="STRING" id="1149755.A0A2J6QYS4"/>
<dbReference type="AlphaFoldDB" id="A0A2J6QYS4"/>
<reference evidence="3 4" key="1">
    <citation type="submission" date="2016-04" db="EMBL/GenBank/DDBJ databases">
        <title>A degradative enzymes factory behind the ericoid mycorrhizal symbiosis.</title>
        <authorList>
            <consortium name="DOE Joint Genome Institute"/>
            <person name="Martino E."/>
            <person name="Morin E."/>
            <person name="Grelet G."/>
            <person name="Kuo A."/>
            <person name="Kohler A."/>
            <person name="Daghino S."/>
            <person name="Barry K."/>
            <person name="Choi C."/>
            <person name="Cichocki N."/>
            <person name="Clum A."/>
            <person name="Copeland A."/>
            <person name="Hainaut M."/>
            <person name="Haridas S."/>
            <person name="Labutti K."/>
            <person name="Lindquist E."/>
            <person name="Lipzen A."/>
            <person name="Khouja H.-R."/>
            <person name="Murat C."/>
            <person name="Ohm R."/>
            <person name="Olson A."/>
            <person name="Spatafora J."/>
            <person name="Veneault-Fourrey C."/>
            <person name="Henrissat B."/>
            <person name="Grigoriev I."/>
            <person name="Martin F."/>
            <person name="Perotto S."/>
        </authorList>
    </citation>
    <scope>NUCLEOTIDE SEQUENCE [LARGE SCALE GENOMIC DNA]</scope>
    <source>
        <strain evidence="3 4">F</strain>
    </source>
</reference>
<dbReference type="Pfam" id="PF06985">
    <property type="entry name" value="HET"/>
    <property type="match status" value="1"/>
</dbReference>
<evidence type="ECO:0000313" key="3">
    <source>
        <dbReference type="EMBL" id="PMD31381.1"/>
    </source>
</evidence>
<feature type="domain" description="Heterokaryon incompatibility" evidence="1">
    <location>
        <begin position="21"/>
        <end position="105"/>
    </location>
</feature>
<dbReference type="InterPro" id="IPR010730">
    <property type="entry name" value="HET"/>
</dbReference>
<keyword evidence="4" id="KW-1185">Reference proteome</keyword>
<protein>
    <submittedName>
        <fullName evidence="3">HET-domain-containing protein</fullName>
    </submittedName>
</protein>
<dbReference type="Pfam" id="PF26640">
    <property type="entry name" value="DUF8212"/>
    <property type="match status" value="1"/>
</dbReference>
<gene>
    <name evidence="3" type="ORF">L207DRAFT_195367</name>
</gene>
<feature type="domain" description="DUF8212" evidence="2">
    <location>
        <begin position="214"/>
        <end position="239"/>
    </location>
</feature>
<dbReference type="PANTHER" id="PTHR10622:SF10">
    <property type="entry name" value="HET DOMAIN-CONTAINING PROTEIN"/>
    <property type="match status" value="1"/>
</dbReference>
<dbReference type="Proteomes" id="UP000235786">
    <property type="component" value="Unassembled WGS sequence"/>
</dbReference>
<proteinExistence type="predicted"/>
<dbReference type="InterPro" id="IPR058525">
    <property type="entry name" value="DUF8212"/>
</dbReference>
<dbReference type="PANTHER" id="PTHR10622">
    <property type="entry name" value="HET DOMAIN-CONTAINING PROTEIN"/>
    <property type="match status" value="1"/>
</dbReference>
<name>A0A2J6QYS4_HYAVF</name>
<evidence type="ECO:0000259" key="1">
    <source>
        <dbReference type="Pfam" id="PF06985"/>
    </source>
</evidence>
<dbReference type="EMBL" id="KZ613963">
    <property type="protein sequence ID" value="PMD31381.1"/>
    <property type="molecule type" value="Genomic_DNA"/>
</dbReference>
<organism evidence="3 4">
    <name type="scientific">Hyaloscypha variabilis (strain UAMH 11265 / GT02V1 / F)</name>
    <name type="common">Meliniomyces variabilis</name>
    <dbReference type="NCBI Taxonomy" id="1149755"/>
    <lineage>
        <taxon>Eukaryota</taxon>
        <taxon>Fungi</taxon>
        <taxon>Dikarya</taxon>
        <taxon>Ascomycota</taxon>
        <taxon>Pezizomycotina</taxon>
        <taxon>Leotiomycetes</taxon>
        <taxon>Helotiales</taxon>
        <taxon>Hyaloscyphaceae</taxon>
        <taxon>Hyaloscypha</taxon>
        <taxon>Hyaloscypha variabilis</taxon>
    </lineage>
</organism>
<sequence>MRLLNSRTKVLEDFIGAAPPYAILSHTWEKEEVVFNILSDTNVDHTSMEGWYKIDKSCEQALQDGLDYIWIDTLCIDKSSSAELSEAINSMFKWYRDSAVCYAYLCDIPALDFADSRWFTRGWTLQEMIAPKELKFYDRDWKFVGTKRGLVDQLRQITGVDTTILRGGSVRFMSVSRRMSWAARRKTCREEDMAYCLLGIFDISMPMLYGEGSKAFSRLQEEIVKEYDDQSLFAWKSSTTWNCVGLFAKSPADFADSANIVPCVGRRLEPTTVTSRGLRITAALTRSEDVNLDDGIFLAALSCRSVDFDMEPYKRIALALKRSDGSTHWDLTSTYVRLRPNELFSAQSWNTERTSLYVLKDNYFDDLMGSCVFWVRTMPIWVPGRSFKLAFAHPRERWDEENSLFYADTLSDTQFVLVFCQDYSNGEPTGYFLVFLGFDTRDPDKAANFTGKRRVELWCNTQFHRGQDPKALNLDHPVESRCRYSAHWEQGAGMTLKCYTSIAVVSGQELFCADLHVKALGPGLESTLGCGFPPS</sequence>
<evidence type="ECO:0000259" key="2">
    <source>
        <dbReference type="Pfam" id="PF26640"/>
    </source>
</evidence>